<dbReference type="Pfam" id="PF12833">
    <property type="entry name" value="HTH_18"/>
    <property type="match status" value="1"/>
</dbReference>
<dbReference type="InterPro" id="IPR018062">
    <property type="entry name" value="HTH_AraC-typ_CS"/>
</dbReference>
<evidence type="ECO:0000256" key="11">
    <source>
        <dbReference type="SAM" id="MobiDB-lite"/>
    </source>
</evidence>
<feature type="domain" description="HTH araC/xylS-type" evidence="12">
    <location>
        <begin position="180"/>
        <end position="278"/>
    </location>
</feature>
<name>A0A1E3AHF5_9FIRM</name>
<keyword evidence="3" id="KW-0963">Cytoplasm</keyword>
<evidence type="ECO:0000256" key="5">
    <source>
        <dbReference type="ARBA" id="ARBA00023012"/>
    </source>
</evidence>
<dbReference type="EMBL" id="MCGI01000006">
    <property type="protein sequence ID" value="ODM08155.1"/>
    <property type="molecule type" value="Genomic_DNA"/>
</dbReference>
<dbReference type="Gene3D" id="3.40.50.2300">
    <property type="match status" value="1"/>
</dbReference>
<dbReference type="PATRIC" id="fig|1432052.3.peg.6069"/>
<accession>A0A1E3AHF5</accession>
<dbReference type="InterPro" id="IPR011006">
    <property type="entry name" value="CheY-like_superfamily"/>
</dbReference>
<dbReference type="SMART" id="SM00342">
    <property type="entry name" value="HTH_ARAC"/>
    <property type="match status" value="1"/>
</dbReference>
<dbReference type="SUPFAM" id="SSF52172">
    <property type="entry name" value="CheY-like"/>
    <property type="match status" value="1"/>
</dbReference>
<sequence>MYKVAIVDDEPVIVRGLTKMIPWESYNCRVVGTAGDGQEGMKLIREQKPDILISDICMPGIDGLTMIAGMKSEFGHMQITILTGFRDFDYAQQAIRLGVTRFLLKPSKMDELEEAVRVMIENLEKQGITGKEDGTDESVGENTSKAEGNREGEEGKEKAEPSEGKEGEETDSPASCFIVKNALAYIEENYREKLKLSDVADQIYVSQWHLSKLLNKHTGQNFSEILNTIRIEKAKELLKDPSLRIGDIAEEVGFLDVAHFSRVFKKQAGISANEYRNTKLGS</sequence>
<gene>
    <name evidence="14" type="ORF">BEH84_05479</name>
</gene>
<dbReference type="GeneID" id="93301349"/>
<dbReference type="PROSITE" id="PS01124">
    <property type="entry name" value="HTH_ARAC_FAMILY_2"/>
    <property type="match status" value="1"/>
</dbReference>
<dbReference type="GO" id="GO:0003700">
    <property type="term" value="F:DNA-binding transcription factor activity"/>
    <property type="evidence" value="ECO:0007669"/>
    <property type="project" value="InterPro"/>
</dbReference>
<evidence type="ECO:0000256" key="7">
    <source>
        <dbReference type="ARBA" id="ARBA00023125"/>
    </source>
</evidence>
<dbReference type="RefSeq" id="WP_069159156.1">
    <property type="nucleotide sequence ID" value="NZ_DBFYTC010000100.1"/>
</dbReference>
<comment type="caution">
    <text evidence="14">The sequence shown here is derived from an EMBL/GenBank/DDBJ whole genome shotgun (WGS) entry which is preliminary data.</text>
</comment>
<evidence type="ECO:0000313" key="14">
    <source>
        <dbReference type="EMBL" id="ODM08155.1"/>
    </source>
</evidence>
<dbReference type="PROSITE" id="PS50110">
    <property type="entry name" value="RESPONSE_REGULATORY"/>
    <property type="match status" value="1"/>
</dbReference>
<keyword evidence="6" id="KW-0805">Transcription regulation</keyword>
<organism evidence="14 15">
    <name type="scientific">Eisenbergiella tayi</name>
    <dbReference type="NCBI Taxonomy" id="1432052"/>
    <lineage>
        <taxon>Bacteria</taxon>
        <taxon>Bacillati</taxon>
        <taxon>Bacillota</taxon>
        <taxon>Clostridia</taxon>
        <taxon>Lachnospirales</taxon>
        <taxon>Lachnospiraceae</taxon>
        <taxon>Eisenbergiella</taxon>
    </lineage>
</organism>
<keyword evidence="5" id="KW-0902">Two-component regulatory system</keyword>
<reference evidence="14 15" key="1">
    <citation type="submission" date="2016-07" db="EMBL/GenBank/DDBJ databases">
        <title>Characterization of isolates of Eisenbergiella tayi derived from blood cultures, using whole genome sequencing.</title>
        <authorList>
            <person name="Burdz T."/>
            <person name="Wiebe D."/>
            <person name="Huynh C."/>
            <person name="Bernard K."/>
        </authorList>
    </citation>
    <scope>NUCLEOTIDE SEQUENCE [LARGE SCALE GENOMIC DNA]</scope>
    <source>
        <strain evidence="14 15">NML 120489</strain>
    </source>
</reference>
<dbReference type="PRINTS" id="PR00032">
    <property type="entry name" value="HTHARAC"/>
</dbReference>
<proteinExistence type="predicted"/>
<dbReference type="Gene3D" id="1.10.10.60">
    <property type="entry name" value="Homeodomain-like"/>
    <property type="match status" value="2"/>
</dbReference>
<dbReference type="SMART" id="SM00448">
    <property type="entry name" value="REC"/>
    <property type="match status" value="1"/>
</dbReference>
<dbReference type="SUPFAM" id="SSF46689">
    <property type="entry name" value="Homeodomain-like"/>
    <property type="match status" value="2"/>
</dbReference>
<feature type="domain" description="Response regulatory" evidence="13">
    <location>
        <begin position="3"/>
        <end position="120"/>
    </location>
</feature>
<dbReference type="InterPro" id="IPR020449">
    <property type="entry name" value="Tscrpt_reg_AraC-type_HTH"/>
</dbReference>
<dbReference type="GO" id="GO:0005737">
    <property type="term" value="C:cytoplasm"/>
    <property type="evidence" value="ECO:0007669"/>
    <property type="project" value="UniProtKB-SubCell"/>
</dbReference>
<dbReference type="Proteomes" id="UP000095003">
    <property type="component" value="Unassembled WGS sequence"/>
</dbReference>
<evidence type="ECO:0000256" key="8">
    <source>
        <dbReference type="ARBA" id="ARBA00023163"/>
    </source>
</evidence>
<feature type="modified residue" description="4-aspartylphosphate" evidence="10">
    <location>
        <position position="55"/>
    </location>
</feature>
<dbReference type="InterPro" id="IPR001789">
    <property type="entry name" value="Sig_transdc_resp-reg_receiver"/>
</dbReference>
<evidence type="ECO:0000256" key="1">
    <source>
        <dbReference type="ARBA" id="ARBA00004496"/>
    </source>
</evidence>
<comment type="function">
    <text evidence="9">May play the central regulatory role in sporulation. It may be an element of the effector pathway responsible for the activation of sporulation genes in response to nutritional stress. Spo0A may act in concert with spo0H (a sigma factor) to control the expression of some genes that are critical to the sporulation process.</text>
</comment>
<feature type="compositionally biased region" description="Basic and acidic residues" evidence="11">
    <location>
        <begin position="147"/>
        <end position="167"/>
    </location>
</feature>
<feature type="region of interest" description="Disordered" evidence="11">
    <location>
        <begin position="127"/>
        <end position="172"/>
    </location>
</feature>
<dbReference type="InterPro" id="IPR009057">
    <property type="entry name" value="Homeodomain-like_sf"/>
</dbReference>
<dbReference type="PROSITE" id="PS00041">
    <property type="entry name" value="HTH_ARAC_FAMILY_1"/>
    <property type="match status" value="1"/>
</dbReference>
<dbReference type="PANTHER" id="PTHR42713:SF3">
    <property type="entry name" value="TRANSCRIPTIONAL REGULATORY PROTEIN HPTR"/>
    <property type="match status" value="1"/>
</dbReference>
<comment type="subcellular location">
    <subcellularLocation>
        <location evidence="1">Cytoplasm</location>
    </subcellularLocation>
</comment>
<evidence type="ECO:0000256" key="3">
    <source>
        <dbReference type="ARBA" id="ARBA00022490"/>
    </source>
</evidence>
<evidence type="ECO:0000256" key="2">
    <source>
        <dbReference type="ARBA" id="ARBA00018672"/>
    </source>
</evidence>
<dbReference type="GO" id="GO:0000160">
    <property type="term" value="P:phosphorelay signal transduction system"/>
    <property type="evidence" value="ECO:0007669"/>
    <property type="project" value="UniProtKB-KW"/>
</dbReference>
<protein>
    <recommendedName>
        <fullName evidence="2">Stage 0 sporulation protein A homolog</fullName>
    </recommendedName>
</protein>
<evidence type="ECO:0000259" key="12">
    <source>
        <dbReference type="PROSITE" id="PS01124"/>
    </source>
</evidence>
<dbReference type="CDD" id="cd17536">
    <property type="entry name" value="REC_YesN-like"/>
    <property type="match status" value="1"/>
</dbReference>
<dbReference type="Pfam" id="PF00072">
    <property type="entry name" value="Response_reg"/>
    <property type="match status" value="1"/>
</dbReference>
<dbReference type="InterPro" id="IPR018060">
    <property type="entry name" value="HTH_AraC"/>
</dbReference>
<evidence type="ECO:0000256" key="10">
    <source>
        <dbReference type="PROSITE-ProRule" id="PRU00169"/>
    </source>
</evidence>
<evidence type="ECO:0000256" key="6">
    <source>
        <dbReference type="ARBA" id="ARBA00023015"/>
    </source>
</evidence>
<dbReference type="InterPro" id="IPR051552">
    <property type="entry name" value="HptR"/>
</dbReference>
<evidence type="ECO:0000256" key="9">
    <source>
        <dbReference type="ARBA" id="ARBA00024867"/>
    </source>
</evidence>
<dbReference type="AlphaFoldDB" id="A0A1E3AHF5"/>
<evidence type="ECO:0000256" key="4">
    <source>
        <dbReference type="ARBA" id="ARBA00022553"/>
    </source>
</evidence>
<keyword evidence="8" id="KW-0804">Transcription</keyword>
<dbReference type="PANTHER" id="PTHR42713">
    <property type="entry name" value="HISTIDINE KINASE-RELATED"/>
    <property type="match status" value="1"/>
</dbReference>
<evidence type="ECO:0000259" key="13">
    <source>
        <dbReference type="PROSITE" id="PS50110"/>
    </source>
</evidence>
<keyword evidence="7" id="KW-0238">DNA-binding</keyword>
<dbReference type="GO" id="GO:0043565">
    <property type="term" value="F:sequence-specific DNA binding"/>
    <property type="evidence" value="ECO:0007669"/>
    <property type="project" value="InterPro"/>
</dbReference>
<keyword evidence="4 10" id="KW-0597">Phosphoprotein</keyword>
<evidence type="ECO:0000313" key="15">
    <source>
        <dbReference type="Proteomes" id="UP000095003"/>
    </source>
</evidence>